<dbReference type="Proteomes" id="UP000789901">
    <property type="component" value="Unassembled WGS sequence"/>
</dbReference>
<sequence length="96" mass="10884">NSWTTGTNRTAGQQEQIELLEPTKLQIVRMNVTAEMNRIVGMYSTARADLTELCVLISYFAPKKKTSSIYHAAFTTLVLLRIETLLQHKDDQIVTL</sequence>
<proteinExistence type="predicted"/>
<dbReference type="EMBL" id="CAJVQB010076214">
    <property type="protein sequence ID" value="CAG8844499.1"/>
    <property type="molecule type" value="Genomic_DNA"/>
</dbReference>
<accession>A0ABN7X002</accession>
<reference evidence="1 2" key="1">
    <citation type="submission" date="2021-06" db="EMBL/GenBank/DDBJ databases">
        <authorList>
            <person name="Kallberg Y."/>
            <person name="Tangrot J."/>
            <person name="Rosling A."/>
        </authorList>
    </citation>
    <scope>NUCLEOTIDE SEQUENCE [LARGE SCALE GENOMIC DNA]</scope>
    <source>
        <strain evidence="1 2">120-4 pot B 10/14</strain>
    </source>
</reference>
<feature type="non-terminal residue" evidence="1">
    <location>
        <position position="1"/>
    </location>
</feature>
<gene>
    <name evidence="1" type="ORF">GMARGA_LOCUS37136</name>
</gene>
<organism evidence="1 2">
    <name type="scientific">Gigaspora margarita</name>
    <dbReference type="NCBI Taxonomy" id="4874"/>
    <lineage>
        <taxon>Eukaryota</taxon>
        <taxon>Fungi</taxon>
        <taxon>Fungi incertae sedis</taxon>
        <taxon>Mucoromycota</taxon>
        <taxon>Glomeromycotina</taxon>
        <taxon>Glomeromycetes</taxon>
        <taxon>Diversisporales</taxon>
        <taxon>Gigasporaceae</taxon>
        <taxon>Gigaspora</taxon>
    </lineage>
</organism>
<comment type="caution">
    <text evidence="1">The sequence shown here is derived from an EMBL/GenBank/DDBJ whole genome shotgun (WGS) entry which is preliminary data.</text>
</comment>
<evidence type="ECO:0000313" key="1">
    <source>
        <dbReference type="EMBL" id="CAG8844499.1"/>
    </source>
</evidence>
<keyword evidence="2" id="KW-1185">Reference proteome</keyword>
<evidence type="ECO:0000313" key="2">
    <source>
        <dbReference type="Proteomes" id="UP000789901"/>
    </source>
</evidence>
<feature type="non-terminal residue" evidence="1">
    <location>
        <position position="96"/>
    </location>
</feature>
<name>A0ABN7X002_GIGMA</name>
<protein>
    <submittedName>
        <fullName evidence="1">9416_t:CDS:1</fullName>
    </submittedName>
</protein>